<dbReference type="InterPro" id="IPR013766">
    <property type="entry name" value="Thioredoxin_domain"/>
</dbReference>
<keyword evidence="1" id="KW-0813">Transport</keyword>
<dbReference type="CDD" id="cd02947">
    <property type="entry name" value="TRX_family"/>
    <property type="match status" value="1"/>
</dbReference>
<dbReference type="InterPro" id="IPR017937">
    <property type="entry name" value="Thioredoxin_CS"/>
</dbReference>
<dbReference type="InterPro" id="IPR036249">
    <property type="entry name" value="Thioredoxin-like_sf"/>
</dbReference>
<sequence>MSGSDNADDDIQKLREQRKAEIMNEIGKKRNPGVTVVDELNFRAFISENRFSVLDVWAEWCGPCLRVAPVIEEFSNEFSGKIAFGKCNVDENQNIAASFAISAIPTLLFFSEGKLINRVTGAYPKEALEKQIRSTFPGI</sequence>
<dbReference type="HOGENOM" id="CLU_090389_10_1_2"/>
<dbReference type="SUPFAM" id="SSF52833">
    <property type="entry name" value="Thioredoxin-like"/>
    <property type="match status" value="1"/>
</dbReference>
<dbReference type="OrthoDB" id="35385at2157"/>
<keyword evidence="4" id="KW-0676">Redox-active center</keyword>
<evidence type="ECO:0000313" key="6">
    <source>
        <dbReference type="EMBL" id="ADN37404.1"/>
    </source>
</evidence>
<dbReference type="GeneID" id="9745155"/>
<dbReference type="KEGG" id="mpi:Mpet_2661"/>
<keyword evidence="2" id="KW-0249">Electron transport</keyword>
<name>E1RG90_METP4</name>
<dbReference type="EMBL" id="CP002117">
    <property type="protein sequence ID" value="ADN37404.1"/>
    <property type="molecule type" value="Genomic_DNA"/>
</dbReference>
<evidence type="ECO:0000313" key="7">
    <source>
        <dbReference type="Proteomes" id="UP000006565"/>
    </source>
</evidence>
<gene>
    <name evidence="6" type="ordered locus">Mpet_2661</name>
</gene>
<dbReference type="PANTHER" id="PTHR45663">
    <property type="entry name" value="GEO12009P1"/>
    <property type="match status" value="1"/>
</dbReference>
<keyword evidence="7" id="KW-1185">Reference proteome</keyword>
<dbReference type="PANTHER" id="PTHR45663:SF11">
    <property type="entry name" value="GEO12009P1"/>
    <property type="match status" value="1"/>
</dbReference>
<protein>
    <submittedName>
        <fullName evidence="6">Thioredoxin</fullName>
    </submittedName>
</protein>
<dbReference type="GO" id="GO:0005737">
    <property type="term" value="C:cytoplasm"/>
    <property type="evidence" value="ECO:0007669"/>
    <property type="project" value="TreeGrafter"/>
</dbReference>
<evidence type="ECO:0000256" key="1">
    <source>
        <dbReference type="ARBA" id="ARBA00022448"/>
    </source>
</evidence>
<dbReference type="STRING" id="679926.Mpet_2661"/>
<dbReference type="NCBIfam" id="TIGR01068">
    <property type="entry name" value="thioredoxin"/>
    <property type="match status" value="1"/>
</dbReference>
<evidence type="ECO:0000256" key="4">
    <source>
        <dbReference type="ARBA" id="ARBA00023284"/>
    </source>
</evidence>
<dbReference type="InterPro" id="IPR005746">
    <property type="entry name" value="Thioredoxin"/>
</dbReference>
<dbReference type="RefSeq" id="WP_013330577.1">
    <property type="nucleotide sequence ID" value="NC_014507.1"/>
</dbReference>
<dbReference type="GO" id="GO:0015035">
    <property type="term" value="F:protein-disulfide reductase activity"/>
    <property type="evidence" value="ECO:0007669"/>
    <property type="project" value="InterPro"/>
</dbReference>
<dbReference type="Gene3D" id="3.40.30.10">
    <property type="entry name" value="Glutaredoxin"/>
    <property type="match status" value="1"/>
</dbReference>
<feature type="domain" description="Thioredoxin" evidence="5">
    <location>
        <begin position="14"/>
        <end position="137"/>
    </location>
</feature>
<evidence type="ECO:0000259" key="5">
    <source>
        <dbReference type="PROSITE" id="PS51352"/>
    </source>
</evidence>
<dbReference type="AlphaFoldDB" id="E1RG90"/>
<reference evidence="6 7" key="1">
    <citation type="journal article" date="2010" name="Stand. Genomic Sci.">
        <title>Complete genome sequence of Methanoplanus petrolearius type strain (SEBR 4847).</title>
        <authorList>
            <person name="Brambilla E."/>
            <person name="Djao O.D."/>
            <person name="Daligault H."/>
            <person name="Lapidus A."/>
            <person name="Lucas S."/>
            <person name="Hammon N."/>
            <person name="Nolan M."/>
            <person name="Tice H."/>
            <person name="Cheng J.F."/>
            <person name="Han C."/>
            <person name="Tapia R."/>
            <person name="Goodwin L."/>
            <person name="Pitluck S."/>
            <person name="Liolios K."/>
            <person name="Ivanova N."/>
            <person name="Mavromatis K."/>
            <person name="Mikhailova N."/>
            <person name="Pati A."/>
            <person name="Chen A."/>
            <person name="Palaniappan K."/>
            <person name="Land M."/>
            <person name="Hauser L."/>
            <person name="Chang Y.J."/>
            <person name="Jeffries C.D."/>
            <person name="Rohde M."/>
            <person name="Spring S."/>
            <person name="Sikorski J."/>
            <person name="Goker M."/>
            <person name="Woyke T."/>
            <person name="Bristow J."/>
            <person name="Eisen J.A."/>
            <person name="Markowitz V."/>
            <person name="Hugenholtz P."/>
            <person name="Kyrpides N.C."/>
            <person name="Klenk H.P."/>
        </authorList>
    </citation>
    <scope>NUCLEOTIDE SEQUENCE [LARGE SCALE GENOMIC DNA]</scope>
    <source>
        <strain evidence="7">DSM 11571 / OCM 486 / SEBR 4847</strain>
    </source>
</reference>
<evidence type="ECO:0000256" key="2">
    <source>
        <dbReference type="ARBA" id="ARBA00022982"/>
    </source>
</evidence>
<dbReference type="Proteomes" id="UP000006565">
    <property type="component" value="Chromosome"/>
</dbReference>
<accession>E1RG90</accession>
<proteinExistence type="predicted"/>
<dbReference type="PROSITE" id="PS00194">
    <property type="entry name" value="THIOREDOXIN_1"/>
    <property type="match status" value="1"/>
</dbReference>
<keyword evidence="3" id="KW-1015">Disulfide bond</keyword>
<dbReference type="eggNOG" id="arCOG01972">
    <property type="taxonomic scope" value="Archaea"/>
</dbReference>
<evidence type="ECO:0000256" key="3">
    <source>
        <dbReference type="ARBA" id="ARBA00023157"/>
    </source>
</evidence>
<dbReference type="Pfam" id="PF00085">
    <property type="entry name" value="Thioredoxin"/>
    <property type="match status" value="1"/>
</dbReference>
<dbReference type="PRINTS" id="PR00421">
    <property type="entry name" value="THIOREDOXIN"/>
</dbReference>
<organism evidence="6 7">
    <name type="scientific">Methanolacinia petrolearia (strain DSM 11571 / OCM 486 / SEBR 4847)</name>
    <name type="common">Methanoplanus petrolearius</name>
    <dbReference type="NCBI Taxonomy" id="679926"/>
    <lineage>
        <taxon>Archaea</taxon>
        <taxon>Methanobacteriati</taxon>
        <taxon>Methanobacteriota</taxon>
        <taxon>Stenosarchaea group</taxon>
        <taxon>Methanomicrobia</taxon>
        <taxon>Methanomicrobiales</taxon>
        <taxon>Methanomicrobiaceae</taxon>
        <taxon>Methanolacinia</taxon>
    </lineage>
</organism>
<dbReference type="PROSITE" id="PS51352">
    <property type="entry name" value="THIOREDOXIN_2"/>
    <property type="match status" value="1"/>
</dbReference>